<keyword evidence="8" id="KW-1185">Reference proteome</keyword>
<dbReference type="InterPro" id="IPR008521">
    <property type="entry name" value="Mg_trans_NIPA"/>
</dbReference>
<gene>
    <name evidence="7" type="ORF">CY34DRAFT_798892</name>
</gene>
<feature type="region of interest" description="Disordered" evidence="5">
    <location>
        <begin position="426"/>
        <end position="463"/>
    </location>
</feature>
<comment type="subcellular location">
    <subcellularLocation>
        <location evidence="1">Membrane</location>
        <topology evidence="1">Multi-pass membrane protein</topology>
    </subcellularLocation>
</comment>
<sequence>MGILGARITSYITHVAAAPTSLFVNTNLNQDIPIPLGIFIGLLASFVQSLGLAVQRRSHVHNSQLPEQDQKVEHRRPLWLLGFAIFLTSNVFGSFIQIASLPVVILAPLGAVSLLWNALFARLLLRPRMLLGTALIAGGAALIAIYGIVPETTRSLDELMALFARPAFIAWFCTEGFILLVCLVVTHGVEYSYKRQLEAAAYSLLQANRDSPLSSSCTSAHDSPLNSPTPPPPTCAQQPSNPSTGLTEEQVNDNFASEVTPLLDPKYGRLPSTKSTLHNSKFSSLVPVQLPRRTPLLLALAYAAASGTLSGLCLIFAKSGVELLVLTFGGVNQFFRWEAWILVGGLIIFALGQLWYLNRGLRLADPAFVCPAAFCFYNFSSIINGLVYFDQLGQLPGWRLILVIVGMFVLLAGVWAVSAQANVDESDTATESDVEDHTALSHSGSATPETNPPPHYPSYASTAVGPQGLSLSEPFAPPMDRRVRSEGAVFPQSSLSLHTLCATSSQPSPPFTAYQTDISSPLPGTSRSSRQHPTIIDPSTHTRTMSSSLHQQQSPSVLSPTGLTIGLSPVSPGFGLLPLPRRTSRHISGAGLGFAAVVNESMSLASTAGGRRRTVSEGQGRRSGEARGRGFLSGPRAEASQQDMEEGGGATGETHRTGRRWMWLRDIFLGQNTRLA</sequence>
<feature type="compositionally biased region" description="Basic and acidic residues" evidence="5">
    <location>
        <begin position="619"/>
        <end position="628"/>
    </location>
</feature>
<keyword evidence="2 6" id="KW-0812">Transmembrane</keyword>
<dbReference type="AlphaFoldDB" id="A0A0D0BY83"/>
<dbReference type="HOGENOM" id="CLU_011406_0_0_1"/>
<evidence type="ECO:0000313" key="7">
    <source>
        <dbReference type="EMBL" id="KIK47808.1"/>
    </source>
</evidence>
<feature type="transmembrane region" description="Helical" evidence="6">
    <location>
        <begin position="395"/>
        <end position="417"/>
    </location>
</feature>
<feature type="transmembrane region" description="Helical" evidence="6">
    <location>
        <begin position="78"/>
        <end position="99"/>
    </location>
</feature>
<evidence type="ECO:0000256" key="5">
    <source>
        <dbReference type="SAM" id="MobiDB-lite"/>
    </source>
</evidence>
<feature type="transmembrane region" description="Helical" evidence="6">
    <location>
        <begin position="337"/>
        <end position="356"/>
    </location>
</feature>
<evidence type="ECO:0000256" key="3">
    <source>
        <dbReference type="ARBA" id="ARBA00022989"/>
    </source>
</evidence>
<protein>
    <submittedName>
        <fullName evidence="7">Uncharacterized protein</fullName>
    </submittedName>
</protein>
<organism evidence="7 8">
    <name type="scientific">Suillus luteus UH-Slu-Lm8-n1</name>
    <dbReference type="NCBI Taxonomy" id="930992"/>
    <lineage>
        <taxon>Eukaryota</taxon>
        <taxon>Fungi</taxon>
        <taxon>Dikarya</taxon>
        <taxon>Basidiomycota</taxon>
        <taxon>Agaricomycotina</taxon>
        <taxon>Agaricomycetes</taxon>
        <taxon>Agaricomycetidae</taxon>
        <taxon>Boletales</taxon>
        <taxon>Suillineae</taxon>
        <taxon>Suillaceae</taxon>
        <taxon>Suillus</taxon>
    </lineage>
</organism>
<evidence type="ECO:0000256" key="6">
    <source>
        <dbReference type="SAM" id="Phobius"/>
    </source>
</evidence>
<proteinExistence type="predicted"/>
<dbReference type="Pfam" id="PF05653">
    <property type="entry name" value="Mg_trans_NIPA"/>
    <property type="match status" value="2"/>
</dbReference>
<feature type="transmembrane region" description="Helical" evidence="6">
    <location>
        <begin position="368"/>
        <end position="389"/>
    </location>
</feature>
<feature type="transmembrane region" description="Helical" evidence="6">
    <location>
        <begin position="105"/>
        <end position="125"/>
    </location>
</feature>
<feature type="region of interest" description="Disordered" evidence="5">
    <location>
        <begin position="215"/>
        <end position="248"/>
    </location>
</feature>
<evidence type="ECO:0000313" key="8">
    <source>
        <dbReference type="Proteomes" id="UP000054485"/>
    </source>
</evidence>
<feature type="region of interest" description="Disordered" evidence="5">
    <location>
        <begin position="605"/>
        <end position="656"/>
    </location>
</feature>
<dbReference type="EMBL" id="KN835143">
    <property type="protein sequence ID" value="KIK47808.1"/>
    <property type="molecule type" value="Genomic_DNA"/>
</dbReference>
<feature type="transmembrane region" description="Helical" evidence="6">
    <location>
        <begin position="32"/>
        <end position="54"/>
    </location>
</feature>
<feature type="compositionally biased region" description="Polar residues" evidence="5">
    <location>
        <begin position="440"/>
        <end position="449"/>
    </location>
</feature>
<evidence type="ECO:0000256" key="2">
    <source>
        <dbReference type="ARBA" id="ARBA00022692"/>
    </source>
</evidence>
<feature type="transmembrane region" description="Helical" evidence="6">
    <location>
        <begin position="296"/>
        <end position="317"/>
    </location>
</feature>
<dbReference type="GO" id="GO:0015095">
    <property type="term" value="F:magnesium ion transmembrane transporter activity"/>
    <property type="evidence" value="ECO:0007669"/>
    <property type="project" value="InterPro"/>
</dbReference>
<reference evidence="8" key="2">
    <citation type="submission" date="2015-01" db="EMBL/GenBank/DDBJ databases">
        <title>Evolutionary Origins and Diversification of the Mycorrhizal Mutualists.</title>
        <authorList>
            <consortium name="DOE Joint Genome Institute"/>
            <consortium name="Mycorrhizal Genomics Consortium"/>
            <person name="Kohler A."/>
            <person name="Kuo A."/>
            <person name="Nagy L.G."/>
            <person name="Floudas D."/>
            <person name="Copeland A."/>
            <person name="Barry K.W."/>
            <person name="Cichocki N."/>
            <person name="Veneault-Fourrey C."/>
            <person name="LaButti K."/>
            <person name="Lindquist E.A."/>
            <person name="Lipzen A."/>
            <person name="Lundell T."/>
            <person name="Morin E."/>
            <person name="Murat C."/>
            <person name="Riley R."/>
            <person name="Ohm R."/>
            <person name="Sun H."/>
            <person name="Tunlid A."/>
            <person name="Henrissat B."/>
            <person name="Grigoriev I.V."/>
            <person name="Hibbett D.S."/>
            <person name="Martin F."/>
        </authorList>
    </citation>
    <scope>NUCLEOTIDE SEQUENCE [LARGE SCALE GENOMIC DNA]</scope>
    <source>
        <strain evidence="8">UH-Slu-Lm8-n1</strain>
    </source>
</reference>
<feature type="compositionally biased region" description="Polar residues" evidence="5">
    <location>
        <begin position="513"/>
        <end position="562"/>
    </location>
</feature>
<dbReference type="InParanoid" id="A0A0D0BY83"/>
<dbReference type="OrthoDB" id="2504919at2759"/>
<accession>A0A0D0BY83</accession>
<evidence type="ECO:0000256" key="4">
    <source>
        <dbReference type="ARBA" id="ARBA00023136"/>
    </source>
</evidence>
<dbReference type="PANTHER" id="PTHR12570:SF86">
    <property type="entry name" value="ADR321CP"/>
    <property type="match status" value="1"/>
</dbReference>
<feature type="transmembrane region" description="Helical" evidence="6">
    <location>
        <begin position="130"/>
        <end position="149"/>
    </location>
</feature>
<reference evidence="7 8" key="1">
    <citation type="submission" date="2014-04" db="EMBL/GenBank/DDBJ databases">
        <authorList>
            <consortium name="DOE Joint Genome Institute"/>
            <person name="Kuo A."/>
            <person name="Ruytinx J."/>
            <person name="Rineau F."/>
            <person name="Colpaert J."/>
            <person name="Kohler A."/>
            <person name="Nagy L.G."/>
            <person name="Floudas D."/>
            <person name="Copeland A."/>
            <person name="Barry K.W."/>
            <person name="Cichocki N."/>
            <person name="Veneault-Fourrey C."/>
            <person name="LaButti K."/>
            <person name="Lindquist E.A."/>
            <person name="Lipzen A."/>
            <person name="Lundell T."/>
            <person name="Morin E."/>
            <person name="Murat C."/>
            <person name="Sun H."/>
            <person name="Tunlid A."/>
            <person name="Henrissat B."/>
            <person name="Grigoriev I.V."/>
            <person name="Hibbett D.S."/>
            <person name="Martin F."/>
            <person name="Nordberg H.P."/>
            <person name="Cantor M.N."/>
            <person name="Hua S.X."/>
        </authorList>
    </citation>
    <scope>NUCLEOTIDE SEQUENCE [LARGE SCALE GENOMIC DNA]</scope>
    <source>
        <strain evidence="7 8">UH-Slu-Lm8-n1</strain>
    </source>
</reference>
<dbReference type="GO" id="GO:0016020">
    <property type="term" value="C:membrane"/>
    <property type="evidence" value="ECO:0007669"/>
    <property type="project" value="UniProtKB-SubCell"/>
</dbReference>
<dbReference type="Proteomes" id="UP000054485">
    <property type="component" value="Unassembled WGS sequence"/>
</dbReference>
<feature type="transmembrane region" description="Helical" evidence="6">
    <location>
        <begin position="169"/>
        <end position="189"/>
    </location>
</feature>
<name>A0A0D0BY83_9AGAM</name>
<dbReference type="PANTHER" id="PTHR12570">
    <property type="match status" value="1"/>
</dbReference>
<feature type="region of interest" description="Disordered" evidence="5">
    <location>
        <begin position="506"/>
        <end position="564"/>
    </location>
</feature>
<evidence type="ECO:0000256" key="1">
    <source>
        <dbReference type="ARBA" id="ARBA00004141"/>
    </source>
</evidence>
<keyword evidence="3 6" id="KW-1133">Transmembrane helix</keyword>
<keyword evidence="4 6" id="KW-0472">Membrane</keyword>